<dbReference type="Proteomes" id="UP000599688">
    <property type="component" value="Unassembled WGS sequence"/>
</dbReference>
<keyword evidence="2" id="KW-1185">Reference proteome</keyword>
<dbReference type="Pfam" id="PF20001">
    <property type="entry name" value="DUF6428"/>
    <property type="match status" value="1"/>
</dbReference>
<organism evidence="1 2">
    <name type="scientific">Psychroflexus salis</name>
    <dbReference type="NCBI Taxonomy" id="1526574"/>
    <lineage>
        <taxon>Bacteria</taxon>
        <taxon>Pseudomonadati</taxon>
        <taxon>Bacteroidota</taxon>
        <taxon>Flavobacteriia</taxon>
        <taxon>Flavobacteriales</taxon>
        <taxon>Flavobacteriaceae</taxon>
        <taxon>Psychroflexus</taxon>
    </lineage>
</organism>
<evidence type="ECO:0000313" key="2">
    <source>
        <dbReference type="Proteomes" id="UP000599688"/>
    </source>
</evidence>
<dbReference type="EMBL" id="BMGL01000006">
    <property type="protein sequence ID" value="GGE12603.1"/>
    <property type="molecule type" value="Genomic_DNA"/>
</dbReference>
<comment type="caution">
    <text evidence="1">The sequence shown here is derived from an EMBL/GenBank/DDBJ whole genome shotgun (WGS) entry which is preliminary data.</text>
</comment>
<proteinExistence type="predicted"/>
<gene>
    <name evidence="1" type="ORF">GCM10010831_12530</name>
</gene>
<reference evidence="1 2" key="1">
    <citation type="journal article" date="2014" name="Int. J. Syst. Evol. Microbiol.">
        <title>Complete genome sequence of Corynebacterium casei LMG S-19264T (=DSM 44701T), isolated from a smear-ripened cheese.</title>
        <authorList>
            <consortium name="US DOE Joint Genome Institute (JGI-PGF)"/>
            <person name="Walter F."/>
            <person name="Albersmeier A."/>
            <person name="Kalinowski J."/>
            <person name="Ruckert C."/>
        </authorList>
    </citation>
    <scope>NUCLEOTIDE SEQUENCE [LARGE SCALE GENOMIC DNA]</scope>
    <source>
        <strain evidence="1 2">CGMCC 1.12925</strain>
    </source>
</reference>
<dbReference type="InterPro" id="IPR045534">
    <property type="entry name" value="DUF6428"/>
</dbReference>
<sequence>MKLKEIKQHLEKVNQLIFNLPDGETVPHHFHVTEVGLVQRDFIDCGGTIRNEKAVNFQLWTAEDVDHRLEPKKLKNIILLSEEKLGISEDLEVEVEYQGNTIGKYHLDFADGKFILQTTLTDCLAKDSCGIPENKMPKKKPKMKLSELQAKMQACTPNSGCC</sequence>
<dbReference type="RefSeq" id="WP_188405957.1">
    <property type="nucleotide sequence ID" value="NZ_BMGL01000006.1"/>
</dbReference>
<evidence type="ECO:0000313" key="1">
    <source>
        <dbReference type="EMBL" id="GGE12603.1"/>
    </source>
</evidence>
<name>A0A916ZTZ6_9FLAO</name>
<dbReference type="AlphaFoldDB" id="A0A916ZTZ6"/>
<protein>
    <submittedName>
        <fullName evidence="1">Uncharacterized protein</fullName>
    </submittedName>
</protein>
<accession>A0A916ZTZ6</accession>